<name>A0A0B1T3B6_OESDE</name>
<dbReference type="Proteomes" id="UP000053660">
    <property type="component" value="Unassembled WGS sequence"/>
</dbReference>
<dbReference type="SMART" id="SM00252">
    <property type="entry name" value="SH2"/>
    <property type="match status" value="1"/>
</dbReference>
<dbReference type="InterPro" id="IPR051853">
    <property type="entry name" value="SH2-Ras-GEF_adapter"/>
</dbReference>
<gene>
    <name evidence="3" type="ORF">OESDEN_10264</name>
</gene>
<protein>
    <submittedName>
        <fullName evidence="3">SH2 domain protein</fullName>
    </submittedName>
</protein>
<organism evidence="3 4">
    <name type="scientific">Oesophagostomum dentatum</name>
    <name type="common">Nodular worm</name>
    <dbReference type="NCBI Taxonomy" id="61180"/>
    <lineage>
        <taxon>Eukaryota</taxon>
        <taxon>Metazoa</taxon>
        <taxon>Ecdysozoa</taxon>
        <taxon>Nematoda</taxon>
        <taxon>Chromadorea</taxon>
        <taxon>Rhabditida</taxon>
        <taxon>Rhabditina</taxon>
        <taxon>Rhabditomorpha</taxon>
        <taxon>Strongyloidea</taxon>
        <taxon>Strongylidae</taxon>
        <taxon>Oesophagostomum</taxon>
    </lineage>
</organism>
<dbReference type="PANTHER" id="PTHR14247:SF8">
    <property type="entry name" value="RAS-GEF DOMAIN-CONTAINING PROTEIN"/>
    <property type="match status" value="1"/>
</dbReference>
<dbReference type="Pfam" id="PF00017">
    <property type="entry name" value="SH2"/>
    <property type="match status" value="1"/>
</dbReference>
<evidence type="ECO:0000313" key="4">
    <source>
        <dbReference type="Proteomes" id="UP000053660"/>
    </source>
</evidence>
<keyword evidence="4" id="KW-1185">Reference proteome</keyword>
<evidence type="ECO:0000256" key="1">
    <source>
        <dbReference type="PROSITE-ProRule" id="PRU00191"/>
    </source>
</evidence>
<reference evidence="3 4" key="1">
    <citation type="submission" date="2014-03" db="EMBL/GenBank/DDBJ databases">
        <title>Draft genome of the hookworm Oesophagostomum dentatum.</title>
        <authorList>
            <person name="Mitreva M."/>
        </authorList>
    </citation>
    <scope>NUCLEOTIDE SEQUENCE [LARGE SCALE GENOMIC DNA]</scope>
    <source>
        <strain evidence="3 4">OD-Hann</strain>
    </source>
</reference>
<keyword evidence="1" id="KW-0727">SH2 domain</keyword>
<dbReference type="OrthoDB" id="5914531at2759"/>
<evidence type="ECO:0000313" key="3">
    <source>
        <dbReference type="EMBL" id="KHJ89900.1"/>
    </source>
</evidence>
<dbReference type="InterPro" id="IPR000980">
    <property type="entry name" value="SH2"/>
</dbReference>
<dbReference type="PROSITE" id="PS50001">
    <property type="entry name" value="SH2"/>
    <property type="match status" value="1"/>
</dbReference>
<sequence length="102" mass="11597">MSYNHESAGGVNYIYGCVLKGTVKAVQYVDKQLSRHEWFHGVVPRSDCEEMLKSNGDFLVRKTSVAGVTKYCISARYNNDTKHIPVTYAKKTWSLLNVSRHL</sequence>
<accession>A0A0B1T3B6</accession>
<dbReference type="PANTHER" id="PTHR14247">
    <property type="entry name" value="BREAST CANCER ANTI-ESTROGEN RESISTANCE PROTEIN 3 HOMOLOG-LIKE PROTEIN"/>
    <property type="match status" value="1"/>
</dbReference>
<dbReference type="SUPFAM" id="SSF55550">
    <property type="entry name" value="SH2 domain"/>
    <property type="match status" value="1"/>
</dbReference>
<dbReference type="EMBL" id="KN553628">
    <property type="protein sequence ID" value="KHJ89900.1"/>
    <property type="molecule type" value="Genomic_DNA"/>
</dbReference>
<feature type="domain" description="SH2" evidence="2">
    <location>
        <begin position="38"/>
        <end position="102"/>
    </location>
</feature>
<proteinExistence type="predicted"/>
<evidence type="ECO:0000259" key="2">
    <source>
        <dbReference type="PROSITE" id="PS50001"/>
    </source>
</evidence>
<dbReference type="InterPro" id="IPR036860">
    <property type="entry name" value="SH2_dom_sf"/>
</dbReference>
<dbReference type="AlphaFoldDB" id="A0A0B1T3B6"/>
<dbReference type="Gene3D" id="3.30.505.10">
    <property type="entry name" value="SH2 domain"/>
    <property type="match status" value="1"/>
</dbReference>